<name>A0AAE3W103_9ACTN</name>
<protein>
    <submittedName>
        <fullName evidence="1">Uncharacterized protein</fullName>
    </submittedName>
</protein>
<reference evidence="1 2" key="1">
    <citation type="submission" date="2023-07" db="EMBL/GenBank/DDBJ databases">
        <title>Sequencing the genomes of 1000 actinobacteria strains.</title>
        <authorList>
            <person name="Klenk H.-P."/>
        </authorList>
    </citation>
    <scope>NUCLEOTIDE SEQUENCE [LARGE SCALE GENOMIC DNA]</scope>
    <source>
        <strain evidence="1 2">DSM 44709</strain>
    </source>
</reference>
<comment type="caution">
    <text evidence="1">The sequence shown here is derived from an EMBL/GenBank/DDBJ whole genome shotgun (WGS) entry which is preliminary data.</text>
</comment>
<sequence>MARPRPLPPVDRARDAPAHRCVVAGGKPLIKENGEWRPGPGFDTWEPDEAMELECQARSYDGKKG</sequence>
<dbReference type="Proteomes" id="UP001240236">
    <property type="component" value="Unassembled WGS sequence"/>
</dbReference>
<accession>A0AAE3W103</accession>
<gene>
    <name evidence="1" type="ORF">J2S42_004587</name>
</gene>
<dbReference type="EMBL" id="JAUSUZ010000001">
    <property type="protein sequence ID" value="MDQ0367918.1"/>
    <property type="molecule type" value="Genomic_DNA"/>
</dbReference>
<keyword evidence="2" id="KW-1185">Reference proteome</keyword>
<evidence type="ECO:0000313" key="2">
    <source>
        <dbReference type="Proteomes" id="UP001240236"/>
    </source>
</evidence>
<organism evidence="1 2">
    <name type="scientific">Catenuloplanes indicus</name>
    <dbReference type="NCBI Taxonomy" id="137267"/>
    <lineage>
        <taxon>Bacteria</taxon>
        <taxon>Bacillati</taxon>
        <taxon>Actinomycetota</taxon>
        <taxon>Actinomycetes</taxon>
        <taxon>Micromonosporales</taxon>
        <taxon>Micromonosporaceae</taxon>
        <taxon>Catenuloplanes</taxon>
    </lineage>
</organism>
<evidence type="ECO:0000313" key="1">
    <source>
        <dbReference type="EMBL" id="MDQ0367918.1"/>
    </source>
</evidence>
<dbReference type="AlphaFoldDB" id="A0AAE3W103"/>
<proteinExistence type="predicted"/>